<comment type="caution">
    <text evidence="1">The sequence shown here is derived from an EMBL/GenBank/DDBJ whole genome shotgun (WGS) entry which is preliminary data.</text>
</comment>
<protein>
    <submittedName>
        <fullName evidence="1">Uncharacterized protein</fullName>
    </submittedName>
</protein>
<gene>
    <name evidence="1" type="ORF">MRB53_000841</name>
</gene>
<evidence type="ECO:0000313" key="2">
    <source>
        <dbReference type="Proteomes" id="UP001234297"/>
    </source>
</evidence>
<name>A0ACC2MQY7_PERAE</name>
<organism evidence="1 2">
    <name type="scientific">Persea americana</name>
    <name type="common">Avocado</name>
    <dbReference type="NCBI Taxonomy" id="3435"/>
    <lineage>
        <taxon>Eukaryota</taxon>
        <taxon>Viridiplantae</taxon>
        <taxon>Streptophyta</taxon>
        <taxon>Embryophyta</taxon>
        <taxon>Tracheophyta</taxon>
        <taxon>Spermatophyta</taxon>
        <taxon>Magnoliopsida</taxon>
        <taxon>Magnoliidae</taxon>
        <taxon>Laurales</taxon>
        <taxon>Lauraceae</taxon>
        <taxon>Persea</taxon>
    </lineage>
</organism>
<evidence type="ECO:0000313" key="1">
    <source>
        <dbReference type="EMBL" id="KAJ8647818.1"/>
    </source>
</evidence>
<reference evidence="1 2" key="1">
    <citation type="journal article" date="2022" name="Hortic Res">
        <title>A haplotype resolved chromosomal level avocado genome allows analysis of novel avocado genes.</title>
        <authorList>
            <person name="Nath O."/>
            <person name="Fletcher S.J."/>
            <person name="Hayward A."/>
            <person name="Shaw L.M."/>
            <person name="Masouleh A.K."/>
            <person name="Furtado A."/>
            <person name="Henry R.J."/>
            <person name="Mitter N."/>
        </authorList>
    </citation>
    <scope>NUCLEOTIDE SEQUENCE [LARGE SCALE GENOMIC DNA]</scope>
    <source>
        <strain evidence="2">cv. Hass</strain>
    </source>
</reference>
<accession>A0ACC2MQY7</accession>
<dbReference type="EMBL" id="CM056809">
    <property type="protein sequence ID" value="KAJ8647818.1"/>
    <property type="molecule type" value="Genomic_DNA"/>
</dbReference>
<sequence length="151" mass="17678">MTPALLSLFHRHPIPVVLFQPLKSRFLRKPSPFSAQCSSDSSLGEDLEVSELDFRRNDCVFEQKSRDLSHLLEKMRLSLVFFAEEKSRSSVCRFERISRLLRNGALFLALEADFEGYSSIIRIFCFRFLGFAWIFSRDRFGIETGFELIRR</sequence>
<dbReference type="Proteomes" id="UP001234297">
    <property type="component" value="Chromosome 1"/>
</dbReference>
<keyword evidence="2" id="KW-1185">Reference proteome</keyword>
<proteinExistence type="predicted"/>